<name>D1A4J3_THECD</name>
<protein>
    <submittedName>
        <fullName evidence="1">Uncharacterized protein</fullName>
    </submittedName>
</protein>
<dbReference type="InterPro" id="IPR027417">
    <property type="entry name" value="P-loop_NTPase"/>
</dbReference>
<evidence type="ECO:0000313" key="2">
    <source>
        <dbReference type="Proteomes" id="UP000001918"/>
    </source>
</evidence>
<organism evidence="1 2">
    <name type="scientific">Thermomonospora curvata (strain ATCC 19995 / DSM 43183 / JCM 3096 / KCTC 9072 / NBRC 15933 / NCIMB 10081 / Henssen B9)</name>
    <dbReference type="NCBI Taxonomy" id="471852"/>
    <lineage>
        <taxon>Bacteria</taxon>
        <taxon>Bacillati</taxon>
        <taxon>Actinomycetota</taxon>
        <taxon>Actinomycetes</taxon>
        <taxon>Streptosporangiales</taxon>
        <taxon>Thermomonosporaceae</taxon>
        <taxon>Thermomonospora</taxon>
    </lineage>
</organism>
<dbReference type="KEGG" id="tcu:Tcur_0633"/>
<proteinExistence type="predicted"/>
<dbReference type="eggNOG" id="ENOG502ZN3G">
    <property type="taxonomic scope" value="Bacteria"/>
</dbReference>
<dbReference type="EMBL" id="CP001738">
    <property type="protein sequence ID" value="ACY96228.1"/>
    <property type="molecule type" value="Genomic_DNA"/>
</dbReference>
<dbReference type="AlphaFoldDB" id="D1A4J3"/>
<dbReference type="STRING" id="471852.Tcur_0633"/>
<dbReference type="Proteomes" id="UP000001918">
    <property type="component" value="Chromosome"/>
</dbReference>
<dbReference type="SUPFAM" id="SSF52540">
    <property type="entry name" value="P-loop containing nucleoside triphosphate hydrolases"/>
    <property type="match status" value="1"/>
</dbReference>
<keyword evidence="2" id="KW-1185">Reference proteome</keyword>
<accession>D1A4J3</accession>
<sequence length="391" mass="43942">MTESGREGRVFLHVGALRAGTGIIQGALWHNRHTLAERGVHYPLESRDEHFAAAMDLREMAWDGHRDPAWSGAWDAVAERIGRRRGQTAIFSDERLAAATPEQIRRALSTLPAERVHVVFTAGDPARQLVAEWQQRLIRGHALDFAEFVEQTLADRDAVDGPGKAFWLMHDPVRVLRRWQTAVPPERLHLITLPHGDDRNERLWIRFAELTGIDLSWCDLTGVDDTVWLGAVEAGLLSMLNKRVGPALGDTYKRLIGEHVVRPVLARRRDPVPVGLPERHYGRVRELAQEMITTISEEGWQVIGDLSELAPRFGEGGRPDLAPAEQMLDAGIEVIESLLVGITGMVQQTEMAHLNHELSQVRDQLKRLAETSAQPHPAWRLTGRLLGRRRV</sequence>
<dbReference type="HOGENOM" id="CLU_056536_0_0_11"/>
<gene>
    <name evidence="1" type="ordered locus">Tcur_0633</name>
</gene>
<evidence type="ECO:0000313" key="1">
    <source>
        <dbReference type="EMBL" id="ACY96228.1"/>
    </source>
</evidence>
<reference evidence="1 2" key="1">
    <citation type="journal article" date="2011" name="Stand. Genomic Sci.">
        <title>Complete genome sequence of Thermomonospora curvata type strain (B9).</title>
        <authorList>
            <person name="Chertkov O."/>
            <person name="Sikorski J."/>
            <person name="Nolan M."/>
            <person name="Lapidus A."/>
            <person name="Lucas S."/>
            <person name="Del Rio T.G."/>
            <person name="Tice H."/>
            <person name="Cheng J.F."/>
            <person name="Goodwin L."/>
            <person name="Pitluck S."/>
            <person name="Liolios K."/>
            <person name="Ivanova N."/>
            <person name="Mavromatis K."/>
            <person name="Mikhailova N."/>
            <person name="Ovchinnikova G."/>
            <person name="Pati A."/>
            <person name="Chen A."/>
            <person name="Palaniappan K."/>
            <person name="Djao O.D."/>
            <person name="Land M."/>
            <person name="Hauser L."/>
            <person name="Chang Y.J."/>
            <person name="Jeffries C.D."/>
            <person name="Brettin T."/>
            <person name="Han C."/>
            <person name="Detter J.C."/>
            <person name="Rohde M."/>
            <person name="Goker M."/>
            <person name="Woyke T."/>
            <person name="Bristow J."/>
            <person name="Eisen J.A."/>
            <person name="Markowitz V."/>
            <person name="Hugenholtz P."/>
            <person name="Klenk H.P."/>
            <person name="Kyrpides N.C."/>
        </authorList>
    </citation>
    <scope>NUCLEOTIDE SEQUENCE [LARGE SCALE GENOMIC DNA]</scope>
    <source>
        <strain evidence="2">ATCC 19995 / DSM 43183 / JCM 3096 / KCTC 9072 / NBRC 15933 / NCIMB 10081 / Henssen B9</strain>
    </source>
</reference>
<dbReference type="Gene3D" id="3.40.50.300">
    <property type="entry name" value="P-loop containing nucleotide triphosphate hydrolases"/>
    <property type="match status" value="1"/>
</dbReference>